<keyword evidence="4" id="KW-1185">Reference proteome</keyword>
<reference evidence="3 4" key="1">
    <citation type="submission" date="2010-12" db="EMBL/GenBank/DDBJ databases">
        <title>Complete sequence of Desulfurispirillum indicum S5.</title>
        <authorList>
            <consortium name="US DOE Joint Genome Institute"/>
            <person name="Lucas S."/>
            <person name="Copeland A."/>
            <person name="Lapidus A."/>
            <person name="Cheng J.-F."/>
            <person name="Goodwin L."/>
            <person name="Pitluck S."/>
            <person name="Chertkov O."/>
            <person name="Held B."/>
            <person name="Detter J.C."/>
            <person name="Han C."/>
            <person name="Tapia R."/>
            <person name="Land M."/>
            <person name="Hauser L."/>
            <person name="Kyrpides N."/>
            <person name="Ivanova N."/>
            <person name="Mikhailova N."/>
            <person name="Haggblom M."/>
            <person name="Rauschenbach I."/>
            <person name="Bini E."/>
            <person name="Woyke T."/>
        </authorList>
    </citation>
    <scope>NUCLEOTIDE SEQUENCE [LARGE SCALE GENOMIC DNA]</scope>
    <source>
        <strain evidence="4">ATCC BAA-1389 / DSM 22839 / S5</strain>
    </source>
</reference>
<dbReference type="Gene3D" id="3.40.50.360">
    <property type="match status" value="1"/>
</dbReference>
<dbReference type="Proteomes" id="UP000002572">
    <property type="component" value="Chromosome"/>
</dbReference>
<dbReference type="SUPFAM" id="SSF52218">
    <property type="entry name" value="Flavoproteins"/>
    <property type="match status" value="1"/>
</dbReference>
<dbReference type="EMBL" id="CP002432">
    <property type="protein sequence ID" value="ADU65724.1"/>
    <property type="molecule type" value="Genomic_DNA"/>
</dbReference>
<dbReference type="PANTHER" id="PTHR43717">
    <property type="entry name" value="ANAEROBIC NITRIC OXIDE REDUCTASE FLAVORUBREDOXIN"/>
    <property type="match status" value="1"/>
</dbReference>
<dbReference type="RefSeq" id="WP_013505607.1">
    <property type="nucleotide sequence ID" value="NC_014836.1"/>
</dbReference>
<organism evidence="3 4">
    <name type="scientific">Desulfurispirillum indicum (strain ATCC BAA-1389 / DSM 22839 / S5)</name>
    <dbReference type="NCBI Taxonomy" id="653733"/>
    <lineage>
        <taxon>Bacteria</taxon>
        <taxon>Pseudomonadati</taxon>
        <taxon>Chrysiogenota</taxon>
        <taxon>Chrysiogenia</taxon>
        <taxon>Chrysiogenales</taxon>
        <taxon>Chrysiogenaceae</taxon>
        <taxon>Desulfurispirillum</taxon>
    </lineage>
</organism>
<dbReference type="InterPro" id="IPR036866">
    <property type="entry name" value="RibonucZ/Hydroxyglut_hydro"/>
</dbReference>
<name>E6W363_DESIS</name>
<dbReference type="InterPro" id="IPR029039">
    <property type="entry name" value="Flavoprotein-like_sf"/>
</dbReference>
<feature type="domain" description="Flavodoxin-like" evidence="2">
    <location>
        <begin position="260"/>
        <end position="398"/>
    </location>
</feature>
<evidence type="ECO:0000313" key="3">
    <source>
        <dbReference type="EMBL" id="ADU65724.1"/>
    </source>
</evidence>
<dbReference type="PIRSF" id="PIRSF005243">
    <property type="entry name" value="ROO"/>
    <property type="match status" value="1"/>
</dbReference>
<dbReference type="InterPro" id="IPR008254">
    <property type="entry name" value="Flavodoxin/NO_synth"/>
</dbReference>
<proteinExistence type="inferred from homology"/>
<protein>
    <submittedName>
        <fullName evidence="3">Flavodoxin/nitric oxide synthase</fullName>
    </submittedName>
</protein>
<dbReference type="Gene3D" id="3.60.15.10">
    <property type="entry name" value="Ribonuclease Z/Hydroxyacylglutathione hydrolase-like"/>
    <property type="match status" value="1"/>
</dbReference>
<dbReference type="InParanoid" id="E6W363"/>
<dbReference type="GO" id="GO:0016491">
    <property type="term" value="F:oxidoreductase activity"/>
    <property type="evidence" value="ECO:0007669"/>
    <property type="project" value="InterPro"/>
</dbReference>
<dbReference type="Pfam" id="PF00258">
    <property type="entry name" value="Flavodoxin_1"/>
    <property type="match status" value="1"/>
</dbReference>
<dbReference type="eggNOG" id="COG0426">
    <property type="taxonomic scope" value="Bacteria"/>
</dbReference>
<dbReference type="SUPFAM" id="SSF56281">
    <property type="entry name" value="Metallo-hydrolase/oxidoreductase"/>
    <property type="match status" value="1"/>
</dbReference>
<dbReference type="HOGENOM" id="CLU_017490_2_1_0"/>
<dbReference type="GO" id="GO:0009055">
    <property type="term" value="F:electron transfer activity"/>
    <property type="evidence" value="ECO:0007669"/>
    <property type="project" value="InterPro"/>
</dbReference>
<dbReference type="PROSITE" id="PS50902">
    <property type="entry name" value="FLAVODOXIN_LIKE"/>
    <property type="match status" value="1"/>
</dbReference>
<dbReference type="STRING" id="653733.Selin_0989"/>
<dbReference type="PANTHER" id="PTHR43717:SF1">
    <property type="entry name" value="ANAEROBIC NITRIC OXIDE REDUCTASE FLAVORUBREDOXIN"/>
    <property type="match status" value="1"/>
</dbReference>
<accession>E6W363</accession>
<evidence type="ECO:0000259" key="2">
    <source>
        <dbReference type="PROSITE" id="PS50902"/>
    </source>
</evidence>
<dbReference type="CDD" id="cd07709">
    <property type="entry name" value="flavodiiron_proteins_MBL-fold"/>
    <property type="match status" value="1"/>
</dbReference>
<sequence length="403" mass="45626">MKKQLSPSVQWVGVKDPELEIFDIVVPTEHGTTYNSYLVRGEKVNVLIDVSKANFSEEYFGNLEKILPITDIDYVVVQHTEPDHSGCLLELLKRHPEITVIHSKPCKKFIENLVNREFKSWSINSGDELDLGGKTLRFFVTPFLHWPDTMMSYLVEEEILFPCDVMGAHFTSERNDAIMNSELDDEDYKTSIEAFKFYYSMIMRPYKEHFLKAYKLIGDLPKKIIAPSHGPVLDRDPEFFLEWYHEQAQNYLKRLNGQKVTIIYASSYGNTVLMMNAVKVGLEEAGIEVVTFDAATADMNEMVDSIELSAGILFGTSTINAKAPEPVLSLVANLVVLNVSGRKAGVFGSYGWSGEGISMTEGLCEVMHMKIVQDAYKVQMRPSAEQLEEGRQWGYGFGLKIIE</sequence>
<dbReference type="SMART" id="SM00849">
    <property type="entry name" value="Lactamase_B"/>
    <property type="match status" value="1"/>
</dbReference>
<comment type="similarity">
    <text evidence="1">In the N-terminal section; belongs to the zinc metallo-hydrolase group 3 family.</text>
</comment>
<dbReference type="FunCoup" id="E6W363">
    <property type="interactions" value="97"/>
</dbReference>
<dbReference type="AlphaFoldDB" id="E6W363"/>
<dbReference type="InterPro" id="IPR016440">
    <property type="entry name" value="Rubredoxin-O_OxRdtase"/>
</dbReference>
<dbReference type="InterPro" id="IPR045761">
    <property type="entry name" value="ODP_dom"/>
</dbReference>
<dbReference type="InterPro" id="IPR001279">
    <property type="entry name" value="Metallo-B-lactamas"/>
</dbReference>
<dbReference type="KEGG" id="din:Selin_0989"/>
<dbReference type="GO" id="GO:0010181">
    <property type="term" value="F:FMN binding"/>
    <property type="evidence" value="ECO:0007669"/>
    <property type="project" value="InterPro"/>
</dbReference>
<gene>
    <name evidence="3" type="ordered locus">Selin_0989</name>
</gene>
<dbReference type="GO" id="GO:0046872">
    <property type="term" value="F:metal ion binding"/>
    <property type="evidence" value="ECO:0007669"/>
    <property type="project" value="InterPro"/>
</dbReference>
<evidence type="ECO:0000313" key="4">
    <source>
        <dbReference type="Proteomes" id="UP000002572"/>
    </source>
</evidence>
<dbReference type="OrthoDB" id="9807946at2"/>
<evidence type="ECO:0000256" key="1">
    <source>
        <dbReference type="ARBA" id="ARBA00007121"/>
    </source>
</evidence>
<dbReference type="Pfam" id="PF19583">
    <property type="entry name" value="ODP"/>
    <property type="match status" value="1"/>
</dbReference>